<proteinExistence type="predicted"/>
<evidence type="ECO:0000313" key="1">
    <source>
        <dbReference type="EMBL" id="MFD2205898.1"/>
    </source>
</evidence>
<gene>
    <name evidence="1" type="ORF">ACFSKO_09760</name>
</gene>
<keyword evidence="2" id="KW-1185">Reference proteome</keyword>
<protein>
    <submittedName>
        <fullName evidence="1">RSP_7527 family protein</fullName>
    </submittedName>
</protein>
<sequence>MKPLVTADDFDFAAADIEFHIREAHRLRSEYAGQIVSTFFHTVVRSIKGFMGRLTFHKVNHA</sequence>
<evidence type="ECO:0000313" key="2">
    <source>
        <dbReference type="Proteomes" id="UP001597294"/>
    </source>
</evidence>
<dbReference type="NCBIfam" id="NF046098">
    <property type="entry name" value="RSP_7527_fam"/>
    <property type="match status" value="1"/>
</dbReference>
<accession>A0ABW5BIG7</accession>
<dbReference type="RefSeq" id="WP_380250953.1">
    <property type="nucleotide sequence ID" value="NZ_JBHUII010000004.1"/>
</dbReference>
<name>A0ABW5BIG7_9PROT</name>
<dbReference type="Proteomes" id="UP001597294">
    <property type="component" value="Unassembled WGS sequence"/>
</dbReference>
<comment type="caution">
    <text evidence="1">The sequence shown here is derived from an EMBL/GenBank/DDBJ whole genome shotgun (WGS) entry which is preliminary data.</text>
</comment>
<reference evidence="2" key="1">
    <citation type="journal article" date="2019" name="Int. J. Syst. Evol. Microbiol.">
        <title>The Global Catalogue of Microorganisms (GCM) 10K type strain sequencing project: providing services to taxonomists for standard genome sequencing and annotation.</title>
        <authorList>
            <consortium name="The Broad Institute Genomics Platform"/>
            <consortium name="The Broad Institute Genome Sequencing Center for Infectious Disease"/>
            <person name="Wu L."/>
            <person name="Ma J."/>
        </authorList>
    </citation>
    <scope>NUCLEOTIDE SEQUENCE [LARGE SCALE GENOMIC DNA]</scope>
    <source>
        <strain evidence="2">CGMCC 4.7192</strain>
    </source>
</reference>
<dbReference type="EMBL" id="JBHUII010000004">
    <property type="protein sequence ID" value="MFD2205898.1"/>
    <property type="molecule type" value="Genomic_DNA"/>
</dbReference>
<dbReference type="InterPro" id="IPR058227">
    <property type="entry name" value="RSP_7527-like"/>
</dbReference>
<organism evidence="1 2">
    <name type="scientific">Kiloniella antarctica</name>
    <dbReference type="NCBI Taxonomy" id="1550907"/>
    <lineage>
        <taxon>Bacteria</taxon>
        <taxon>Pseudomonadati</taxon>
        <taxon>Pseudomonadota</taxon>
        <taxon>Alphaproteobacteria</taxon>
        <taxon>Rhodospirillales</taxon>
        <taxon>Kiloniellaceae</taxon>
        <taxon>Kiloniella</taxon>
    </lineage>
</organism>